<protein>
    <recommendedName>
        <fullName evidence="4">DUF3667 domain-containing protein</fullName>
    </recommendedName>
</protein>
<keyword evidence="1" id="KW-1133">Transmembrane helix</keyword>
<feature type="transmembrane region" description="Helical" evidence="1">
    <location>
        <begin position="75"/>
        <end position="96"/>
    </location>
</feature>
<keyword evidence="1" id="KW-0812">Transmembrane</keyword>
<evidence type="ECO:0000313" key="2">
    <source>
        <dbReference type="EMBL" id="SHH31369.1"/>
    </source>
</evidence>
<feature type="transmembrane region" description="Helical" evidence="1">
    <location>
        <begin position="162"/>
        <end position="184"/>
    </location>
</feature>
<evidence type="ECO:0000313" key="3">
    <source>
        <dbReference type="Proteomes" id="UP000184522"/>
    </source>
</evidence>
<dbReference type="RefSeq" id="WP_073085509.1">
    <property type="nucleotide sequence ID" value="NZ_FQWS01000002.1"/>
</dbReference>
<dbReference type="AlphaFoldDB" id="A0A1M5RYT4"/>
<sequence length="274" mass="31377">MNCKNCKIELIPDSDYCNKCGARVIRNRLTFGNLFSHFSEEFLNYDNKLLQTFISLLTKPEAVIRSYISGTRKKYVNVISYYALAITIAGLQFYILQKFFPDALNMEAISTEATAASNTEVLNFVTEYQSIAMILNVPIYALMSIIVFIGEKKFRYNYTEHLVIYMYLLAQLSIIGFFIVIISAMCGLSFGQVSFISGPLLLIYIGYSLKRIFNLDWLNFIMRTLIFICVLIVFGIIASIIMFGVMYFNGDFEKMVEAQRKAIEAQKVLKDTIN</sequence>
<reference evidence="3" key="1">
    <citation type="submission" date="2016-11" db="EMBL/GenBank/DDBJ databases">
        <authorList>
            <person name="Varghese N."/>
            <person name="Submissions S."/>
        </authorList>
    </citation>
    <scope>NUCLEOTIDE SEQUENCE [LARGE SCALE GENOMIC DNA]</scope>
    <source>
        <strain evidence="3">DSM 25330</strain>
    </source>
</reference>
<evidence type="ECO:0000256" key="1">
    <source>
        <dbReference type="SAM" id="Phobius"/>
    </source>
</evidence>
<keyword evidence="1" id="KW-0472">Membrane</keyword>
<dbReference type="STRING" id="1089305.SAMN05444148_1724"/>
<dbReference type="OrthoDB" id="1143019at2"/>
<dbReference type="Pfam" id="PF12412">
    <property type="entry name" value="DUF3667"/>
    <property type="match status" value="1"/>
</dbReference>
<dbReference type="EMBL" id="FQWS01000002">
    <property type="protein sequence ID" value="SHH31369.1"/>
    <property type="molecule type" value="Genomic_DNA"/>
</dbReference>
<keyword evidence="3" id="KW-1185">Reference proteome</keyword>
<proteinExistence type="predicted"/>
<evidence type="ECO:0008006" key="4">
    <source>
        <dbReference type="Google" id="ProtNLM"/>
    </source>
</evidence>
<gene>
    <name evidence="2" type="ORF">SAMN05444148_1724</name>
</gene>
<dbReference type="Proteomes" id="UP000184522">
    <property type="component" value="Unassembled WGS sequence"/>
</dbReference>
<feature type="transmembrane region" description="Helical" evidence="1">
    <location>
        <begin position="221"/>
        <end position="248"/>
    </location>
</feature>
<feature type="transmembrane region" description="Helical" evidence="1">
    <location>
        <begin position="190"/>
        <end position="209"/>
    </location>
</feature>
<accession>A0A1M5RYT4</accession>
<feature type="transmembrane region" description="Helical" evidence="1">
    <location>
        <begin position="131"/>
        <end position="150"/>
    </location>
</feature>
<name>A0A1M5RYT4_9FLAO</name>
<organism evidence="2 3">
    <name type="scientific">Winogradskyella jejuensis</name>
    <dbReference type="NCBI Taxonomy" id="1089305"/>
    <lineage>
        <taxon>Bacteria</taxon>
        <taxon>Pseudomonadati</taxon>
        <taxon>Bacteroidota</taxon>
        <taxon>Flavobacteriia</taxon>
        <taxon>Flavobacteriales</taxon>
        <taxon>Flavobacteriaceae</taxon>
        <taxon>Winogradskyella</taxon>
    </lineage>
</organism>
<dbReference type="InterPro" id="IPR022134">
    <property type="entry name" value="DUF3667"/>
</dbReference>